<evidence type="ECO:0000256" key="1">
    <source>
        <dbReference type="SAM" id="Phobius"/>
    </source>
</evidence>
<evidence type="ECO:0000313" key="3">
    <source>
        <dbReference type="Proteomes" id="UP000238157"/>
    </source>
</evidence>
<dbReference type="OrthoDB" id="582675at2"/>
<evidence type="ECO:0000313" key="2">
    <source>
        <dbReference type="EMBL" id="PRY86755.1"/>
    </source>
</evidence>
<protein>
    <recommendedName>
        <fullName evidence="4">PH (Pleckstrin Homology) domain-containing protein</fullName>
    </recommendedName>
</protein>
<accession>A0A2T0WJB4</accession>
<dbReference type="RefSeq" id="WP_106134474.1">
    <property type="nucleotide sequence ID" value="NZ_PVTR01000008.1"/>
</dbReference>
<gene>
    <name evidence="2" type="ORF">CLW00_108246</name>
</gene>
<name>A0A2T0WJB4_9BACT</name>
<feature type="transmembrane region" description="Helical" evidence="1">
    <location>
        <begin position="12"/>
        <end position="32"/>
    </location>
</feature>
<sequence length="163" mass="18818">MVVNEVHTFRGTWLMYAILMLEMPTLIMMVILWQTGHLGDEGPIAVAVVGSIMVLVFLLIMNIKLQVRLDRYGLAFRNPPFINGWKKFSVEEILEAKVKKTDGMFEYGGIGLRMGRKFRAYIFIADYLLEIKTHKRKYAFSLKDPVLAEELLAEWKEQTSIDS</sequence>
<proteinExistence type="predicted"/>
<evidence type="ECO:0008006" key="4">
    <source>
        <dbReference type="Google" id="ProtNLM"/>
    </source>
</evidence>
<reference evidence="2 3" key="1">
    <citation type="submission" date="2018-03" db="EMBL/GenBank/DDBJ databases">
        <title>Genomic Encyclopedia of Archaeal and Bacterial Type Strains, Phase II (KMG-II): from individual species to whole genera.</title>
        <authorList>
            <person name="Goeker M."/>
        </authorList>
    </citation>
    <scope>NUCLEOTIDE SEQUENCE [LARGE SCALE GENOMIC DNA]</scope>
    <source>
        <strain evidence="2 3">DSM 27929</strain>
    </source>
</reference>
<keyword evidence="3" id="KW-1185">Reference proteome</keyword>
<feature type="transmembrane region" description="Helical" evidence="1">
    <location>
        <begin position="44"/>
        <end position="63"/>
    </location>
</feature>
<keyword evidence="1" id="KW-1133">Transmembrane helix</keyword>
<keyword evidence="1" id="KW-0812">Transmembrane</keyword>
<dbReference type="EMBL" id="PVTR01000008">
    <property type="protein sequence ID" value="PRY86755.1"/>
    <property type="molecule type" value="Genomic_DNA"/>
</dbReference>
<comment type="caution">
    <text evidence="2">The sequence shown here is derived from an EMBL/GenBank/DDBJ whole genome shotgun (WGS) entry which is preliminary data.</text>
</comment>
<dbReference type="AlphaFoldDB" id="A0A2T0WJB4"/>
<organism evidence="2 3">
    <name type="scientific">Mongoliibacter ruber</name>
    <dbReference type="NCBI Taxonomy" id="1750599"/>
    <lineage>
        <taxon>Bacteria</taxon>
        <taxon>Pseudomonadati</taxon>
        <taxon>Bacteroidota</taxon>
        <taxon>Cytophagia</taxon>
        <taxon>Cytophagales</taxon>
        <taxon>Cyclobacteriaceae</taxon>
        <taxon>Mongoliibacter</taxon>
    </lineage>
</organism>
<keyword evidence="1" id="KW-0472">Membrane</keyword>
<dbReference type="Proteomes" id="UP000238157">
    <property type="component" value="Unassembled WGS sequence"/>
</dbReference>